<comment type="caution">
    <text evidence="5">The sequence shown here is derived from an EMBL/GenBank/DDBJ whole genome shotgun (WGS) entry which is preliminary data.</text>
</comment>
<dbReference type="PROSITE" id="PS50088">
    <property type="entry name" value="ANK_REPEAT"/>
    <property type="match status" value="3"/>
</dbReference>
<feature type="repeat" description="ANK" evidence="3">
    <location>
        <begin position="414"/>
        <end position="446"/>
    </location>
</feature>
<protein>
    <submittedName>
        <fullName evidence="5">Ankyrin repeat protein</fullName>
    </submittedName>
</protein>
<feature type="signal peptide" evidence="4">
    <location>
        <begin position="1"/>
        <end position="20"/>
    </location>
</feature>
<dbReference type="InterPro" id="IPR036770">
    <property type="entry name" value="Ankyrin_rpt-contain_sf"/>
</dbReference>
<dbReference type="Pfam" id="PF12796">
    <property type="entry name" value="Ank_2"/>
    <property type="match status" value="1"/>
</dbReference>
<dbReference type="AlphaFoldDB" id="A0A315ZG45"/>
<keyword evidence="2 3" id="KW-0040">ANK repeat</keyword>
<feature type="repeat" description="ANK" evidence="3">
    <location>
        <begin position="59"/>
        <end position="91"/>
    </location>
</feature>
<evidence type="ECO:0000256" key="1">
    <source>
        <dbReference type="ARBA" id="ARBA00022737"/>
    </source>
</evidence>
<proteinExistence type="predicted"/>
<feature type="repeat" description="ANK" evidence="3">
    <location>
        <begin position="381"/>
        <end position="413"/>
    </location>
</feature>
<feature type="chain" id="PRO_5016448391" evidence="4">
    <location>
        <begin position="21"/>
        <end position="469"/>
    </location>
</feature>
<dbReference type="PROSITE" id="PS50297">
    <property type="entry name" value="ANK_REP_REGION"/>
    <property type="match status" value="1"/>
</dbReference>
<dbReference type="PANTHER" id="PTHR24198:SF165">
    <property type="entry name" value="ANKYRIN REPEAT-CONTAINING PROTEIN-RELATED"/>
    <property type="match status" value="1"/>
</dbReference>
<evidence type="ECO:0000256" key="3">
    <source>
        <dbReference type="PROSITE-ProRule" id="PRU00023"/>
    </source>
</evidence>
<evidence type="ECO:0000313" key="5">
    <source>
        <dbReference type="EMBL" id="PWJ44292.1"/>
    </source>
</evidence>
<dbReference type="Pfam" id="PF13637">
    <property type="entry name" value="Ank_4"/>
    <property type="match status" value="1"/>
</dbReference>
<dbReference type="EMBL" id="QGDO01000001">
    <property type="protein sequence ID" value="PWJ44292.1"/>
    <property type="molecule type" value="Genomic_DNA"/>
</dbReference>
<keyword evidence="1" id="KW-0677">Repeat</keyword>
<dbReference type="Gene3D" id="1.25.40.20">
    <property type="entry name" value="Ankyrin repeat-containing domain"/>
    <property type="match status" value="2"/>
</dbReference>
<organism evidence="5 6">
    <name type="scientific">Sediminitomix flava</name>
    <dbReference type="NCBI Taxonomy" id="379075"/>
    <lineage>
        <taxon>Bacteria</taxon>
        <taxon>Pseudomonadati</taxon>
        <taxon>Bacteroidota</taxon>
        <taxon>Cytophagia</taxon>
        <taxon>Cytophagales</taxon>
        <taxon>Flammeovirgaceae</taxon>
        <taxon>Sediminitomix</taxon>
    </lineage>
</organism>
<keyword evidence="6" id="KW-1185">Reference proteome</keyword>
<dbReference type="SUPFAM" id="SSF48403">
    <property type="entry name" value="Ankyrin repeat"/>
    <property type="match status" value="1"/>
</dbReference>
<dbReference type="OrthoDB" id="407974at2"/>
<evidence type="ECO:0000313" key="6">
    <source>
        <dbReference type="Proteomes" id="UP000245535"/>
    </source>
</evidence>
<evidence type="ECO:0000256" key="2">
    <source>
        <dbReference type="ARBA" id="ARBA00023043"/>
    </source>
</evidence>
<reference evidence="5 6" key="1">
    <citation type="submission" date="2018-03" db="EMBL/GenBank/DDBJ databases">
        <title>Genomic Encyclopedia of Archaeal and Bacterial Type Strains, Phase II (KMG-II): from individual species to whole genera.</title>
        <authorList>
            <person name="Goeker M."/>
        </authorList>
    </citation>
    <scope>NUCLEOTIDE SEQUENCE [LARGE SCALE GENOMIC DNA]</scope>
    <source>
        <strain evidence="5 6">DSM 28229</strain>
    </source>
</reference>
<dbReference type="InterPro" id="IPR002110">
    <property type="entry name" value="Ankyrin_rpt"/>
</dbReference>
<dbReference type="RefSeq" id="WP_109615795.1">
    <property type="nucleotide sequence ID" value="NZ_QGDO01000001.1"/>
</dbReference>
<evidence type="ECO:0000256" key="4">
    <source>
        <dbReference type="SAM" id="SignalP"/>
    </source>
</evidence>
<sequence>MKYSLVYLLFLSLLPLQILAQDNLSFEQEEFLYACSNGNLDVFEKSLQDKVEINTIDDNGNNGLHLAIFYKHLEIGETLVQKHISLEQRNSLELSPLDLCLIQADDIIAQQSSVKYDKIITLIFEYLYELPSQDYLNSLLINPKSQQHCEVLRLKEIEKRAFYEDLISKKKTKQIQKLIKEKTFSKNTYFLDFAIAEGLSPKTVNLMINYVFEDKGNEYILNPYAAPPTYLKYLVNSSNSLIELEEGLVNAINLYYAYGNSIDNQWKALELINSYSNRIIELAKPTPSSKINLVTNENADLFSPYLEKINIRLSTKLDKKKILTNAEKINITPYIETFKPIHHDEKNWDELIQTAVIQGNLTLLDSCIQNGAPIMLNNGEQETSLLHIAAQYGKSNVLKYFIDRKISPDILDSNMNTPLLLGIQNMHLPTVEYLIQEGADIEHKNSEGESPLSTLEKLEADEYILRIVK</sequence>
<dbReference type="SMART" id="SM00248">
    <property type="entry name" value="ANK"/>
    <property type="match status" value="5"/>
</dbReference>
<dbReference type="PANTHER" id="PTHR24198">
    <property type="entry name" value="ANKYRIN REPEAT AND PROTEIN KINASE DOMAIN-CONTAINING PROTEIN"/>
    <property type="match status" value="1"/>
</dbReference>
<dbReference type="Proteomes" id="UP000245535">
    <property type="component" value="Unassembled WGS sequence"/>
</dbReference>
<gene>
    <name evidence="5" type="ORF">BC781_101642</name>
</gene>
<keyword evidence="4" id="KW-0732">Signal</keyword>
<accession>A0A315ZG45</accession>
<name>A0A315ZG45_SEDFL</name>